<sequence length="206" mass="23781">MLAMSQVTQNRKKSFSSFTYKEAFKYLGLNELKRWTIEAEPVPVSDFFQQRLERLQRFDLESLEVSKTLLIDAICEEGLETSHHLKVWKGPYLEGEDVCGNADYLIAERRAYLELPYVCVIEAKKDNFEQGAAQCLVEMKVCQWLHQQQGKEIDSYGIVTNGEGWKFYRLLVNGEVSESLLTGVGDMSMLLGRLRVFFELCERNLS</sequence>
<accession>A0A947DDS3</accession>
<keyword evidence="2" id="KW-1185">Reference proteome</keyword>
<dbReference type="EMBL" id="JADOES010000009">
    <property type="protein sequence ID" value="MBT9315060.1"/>
    <property type="molecule type" value="Genomic_DNA"/>
</dbReference>
<reference evidence="1" key="2">
    <citation type="journal article" date="2021" name="Mar. Drugs">
        <title>Genome Reduction and Secondary Metabolism of the Marine Sponge-Associated Cyanobacterium Leptothoe.</title>
        <authorList>
            <person name="Konstantinou D."/>
            <person name="Popin R.V."/>
            <person name="Fewer D.P."/>
            <person name="Sivonen K."/>
            <person name="Gkelis S."/>
        </authorList>
    </citation>
    <scope>NUCLEOTIDE SEQUENCE</scope>
    <source>
        <strain evidence="1">TAU-MAC 1115</strain>
    </source>
</reference>
<gene>
    <name evidence="1" type="ORF">IXB50_06450</name>
</gene>
<organism evidence="1 2">
    <name type="scientific">Leptothoe spongobia TAU-MAC 1115</name>
    <dbReference type="NCBI Taxonomy" id="1967444"/>
    <lineage>
        <taxon>Bacteria</taxon>
        <taxon>Bacillati</taxon>
        <taxon>Cyanobacteriota</taxon>
        <taxon>Cyanophyceae</taxon>
        <taxon>Nodosilineales</taxon>
        <taxon>Cymatolegaceae</taxon>
        <taxon>Leptothoe</taxon>
        <taxon>Leptothoe spongobia</taxon>
    </lineage>
</organism>
<evidence type="ECO:0000313" key="2">
    <source>
        <dbReference type="Proteomes" id="UP000717364"/>
    </source>
</evidence>
<comment type="caution">
    <text evidence="1">The sequence shown here is derived from an EMBL/GenBank/DDBJ whole genome shotgun (WGS) entry which is preliminary data.</text>
</comment>
<protein>
    <submittedName>
        <fullName evidence="1">Uncharacterized protein</fullName>
    </submittedName>
</protein>
<dbReference type="AlphaFoldDB" id="A0A947DDS3"/>
<proteinExistence type="predicted"/>
<evidence type="ECO:0000313" key="1">
    <source>
        <dbReference type="EMBL" id="MBT9315060.1"/>
    </source>
</evidence>
<dbReference type="Proteomes" id="UP000717364">
    <property type="component" value="Unassembled WGS sequence"/>
</dbReference>
<name>A0A947DDS3_9CYAN</name>
<reference evidence="1" key="1">
    <citation type="submission" date="2020-11" db="EMBL/GenBank/DDBJ databases">
        <authorList>
            <person name="Konstantinou D."/>
            <person name="Gkelis S."/>
            <person name="Popin R."/>
            <person name="Fewer D."/>
            <person name="Sivonen K."/>
        </authorList>
    </citation>
    <scope>NUCLEOTIDE SEQUENCE</scope>
    <source>
        <strain evidence="1">TAU-MAC 1115</strain>
    </source>
</reference>